<organism evidence="1 2">
    <name type="scientific">Thiomonas arsenitoxydans (strain DSM 22701 / CIP 110005 / 3As)</name>
    <dbReference type="NCBI Taxonomy" id="426114"/>
    <lineage>
        <taxon>Bacteria</taxon>
        <taxon>Pseudomonadati</taxon>
        <taxon>Pseudomonadota</taxon>
        <taxon>Betaproteobacteria</taxon>
        <taxon>Burkholderiales</taxon>
        <taxon>Thiomonas</taxon>
    </lineage>
</organism>
<protein>
    <submittedName>
        <fullName evidence="1">Uncharacterized protein</fullName>
    </submittedName>
</protein>
<reference evidence="1" key="1">
    <citation type="submission" date="2021-02" db="EMBL/GenBank/DDBJ databases">
        <title>Thiocyanate and organic carbon inputs drive convergent selection for specific autotrophic Afipia and Thiobacillus strains within complex microbiomes.</title>
        <authorList>
            <person name="Huddy R.J."/>
            <person name="Sachdeva R."/>
            <person name="Kadzinga F."/>
            <person name="Kantor R.S."/>
            <person name="Harrison S.T.L."/>
            <person name="Banfield J.F."/>
        </authorList>
    </citation>
    <scope>NUCLEOTIDE SEQUENCE</scope>
    <source>
        <strain evidence="1">SCN18_13_7_16_R3_B_64_19</strain>
    </source>
</reference>
<name>A0A8I1MW06_THIA3</name>
<accession>A0A8I1MW06</accession>
<dbReference type="EMBL" id="JAFKMR010000021">
    <property type="protein sequence ID" value="MBN8744795.1"/>
    <property type="molecule type" value="Genomic_DNA"/>
</dbReference>
<dbReference type="AlphaFoldDB" id="A0A8I1MW06"/>
<sequence length="113" mass="12226">MQPTEKPGRSRATYAPVTTDLTPDARIKLAQIIGDPKARPPIPGVFPVGKTTLYKLMGLGLFPTPIKPFPGCRASYWRYGDVLDAVARLEAQTQGASYATPLQRKRAEAGSAK</sequence>
<comment type="caution">
    <text evidence="1">The sequence shown here is derived from an EMBL/GenBank/DDBJ whole genome shotgun (WGS) entry which is preliminary data.</text>
</comment>
<dbReference type="Proteomes" id="UP000664800">
    <property type="component" value="Unassembled WGS sequence"/>
</dbReference>
<dbReference type="RefSeq" id="WP_276730819.1">
    <property type="nucleotide sequence ID" value="NZ_JAFKMR010000021.1"/>
</dbReference>
<evidence type="ECO:0000313" key="2">
    <source>
        <dbReference type="Proteomes" id="UP000664800"/>
    </source>
</evidence>
<gene>
    <name evidence="1" type="ORF">J0I24_10880</name>
</gene>
<proteinExistence type="predicted"/>
<evidence type="ECO:0000313" key="1">
    <source>
        <dbReference type="EMBL" id="MBN8744795.1"/>
    </source>
</evidence>